<proteinExistence type="predicted"/>
<dbReference type="Pfam" id="PF07587">
    <property type="entry name" value="PSD1"/>
    <property type="match status" value="1"/>
</dbReference>
<feature type="non-terminal residue" evidence="2">
    <location>
        <position position="1"/>
    </location>
</feature>
<dbReference type="EMBL" id="UINC01080188">
    <property type="protein sequence ID" value="SVC22894.1"/>
    <property type="molecule type" value="Genomic_DNA"/>
</dbReference>
<dbReference type="AlphaFoldDB" id="A0A382KD30"/>
<sequence length="123" mass="14121">HVYDLFELFDFPNPNMMSGDRATTTIASQALFLMNSPLTLRVTKALAKRLLDEKKWKDPQRMERLYQLAYHRSPTAMENRRALAFVKQFAATGTCGDADKDQLMAWQALCQAVISANEFLYLK</sequence>
<evidence type="ECO:0000259" key="1">
    <source>
        <dbReference type="Pfam" id="PF07587"/>
    </source>
</evidence>
<name>A0A382KD30_9ZZZZ</name>
<organism evidence="2">
    <name type="scientific">marine metagenome</name>
    <dbReference type="NCBI Taxonomy" id="408172"/>
    <lineage>
        <taxon>unclassified sequences</taxon>
        <taxon>metagenomes</taxon>
        <taxon>ecological metagenomes</taxon>
    </lineage>
</organism>
<dbReference type="PANTHER" id="PTHR35889:SF3">
    <property type="entry name" value="F-BOX DOMAIN-CONTAINING PROTEIN"/>
    <property type="match status" value="1"/>
</dbReference>
<dbReference type="PANTHER" id="PTHR35889">
    <property type="entry name" value="CYCLOINULO-OLIGOSACCHARIDE FRUCTANOTRANSFERASE-RELATED"/>
    <property type="match status" value="1"/>
</dbReference>
<accession>A0A382KD30</accession>
<gene>
    <name evidence="2" type="ORF">METZ01_LOCUS275748</name>
</gene>
<dbReference type="InterPro" id="IPR022655">
    <property type="entry name" value="DUF1553"/>
</dbReference>
<protein>
    <recommendedName>
        <fullName evidence="1">DUF1553 domain-containing protein</fullName>
    </recommendedName>
</protein>
<reference evidence="2" key="1">
    <citation type="submission" date="2018-05" db="EMBL/GenBank/DDBJ databases">
        <authorList>
            <person name="Lanie J.A."/>
            <person name="Ng W.-L."/>
            <person name="Kazmierczak K.M."/>
            <person name="Andrzejewski T.M."/>
            <person name="Davidsen T.M."/>
            <person name="Wayne K.J."/>
            <person name="Tettelin H."/>
            <person name="Glass J.I."/>
            <person name="Rusch D."/>
            <person name="Podicherti R."/>
            <person name="Tsui H.-C.T."/>
            <person name="Winkler M.E."/>
        </authorList>
    </citation>
    <scope>NUCLEOTIDE SEQUENCE</scope>
</reference>
<evidence type="ECO:0000313" key="2">
    <source>
        <dbReference type="EMBL" id="SVC22894.1"/>
    </source>
</evidence>
<feature type="domain" description="DUF1553" evidence="1">
    <location>
        <begin position="3"/>
        <end position="85"/>
    </location>
</feature>